<organism evidence="2 3">
    <name type="scientific">Pseudonocardia bannensis</name>
    <dbReference type="NCBI Taxonomy" id="630973"/>
    <lineage>
        <taxon>Bacteria</taxon>
        <taxon>Bacillati</taxon>
        <taxon>Actinomycetota</taxon>
        <taxon>Actinomycetes</taxon>
        <taxon>Pseudonocardiales</taxon>
        <taxon>Pseudonocardiaceae</taxon>
        <taxon>Pseudonocardia</taxon>
    </lineage>
</organism>
<protein>
    <submittedName>
        <fullName evidence="2">Uncharacterized protein</fullName>
    </submittedName>
</protein>
<evidence type="ECO:0000256" key="1">
    <source>
        <dbReference type="SAM" id="MobiDB-lite"/>
    </source>
</evidence>
<dbReference type="Proteomes" id="UP000586918">
    <property type="component" value="Unassembled WGS sequence"/>
</dbReference>
<evidence type="ECO:0000313" key="3">
    <source>
        <dbReference type="Proteomes" id="UP000586918"/>
    </source>
</evidence>
<dbReference type="RefSeq" id="WP_169414769.1">
    <property type="nucleotide sequence ID" value="NZ_JAAXKZ010000093.1"/>
</dbReference>
<dbReference type="AlphaFoldDB" id="A0A848DNL5"/>
<accession>A0A848DNL5</accession>
<feature type="region of interest" description="Disordered" evidence="1">
    <location>
        <begin position="243"/>
        <end position="272"/>
    </location>
</feature>
<reference evidence="2 3" key="1">
    <citation type="submission" date="2020-04" db="EMBL/GenBank/DDBJ databases">
        <authorList>
            <person name="Klaysubun C."/>
            <person name="Duangmal K."/>
            <person name="Lipun K."/>
        </authorList>
    </citation>
    <scope>NUCLEOTIDE SEQUENCE [LARGE SCALE GENOMIC DNA]</scope>
    <source>
        <strain evidence="2 3">DSM 45300</strain>
    </source>
</reference>
<name>A0A848DNL5_9PSEU</name>
<feature type="compositionally biased region" description="Basic and acidic residues" evidence="1">
    <location>
        <begin position="207"/>
        <end position="229"/>
    </location>
</feature>
<dbReference type="EMBL" id="JAAXKZ010000093">
    <property type="protein sequence ID" value="NMH94076.1"/>
    <property type="molecule type" value="Genomic_DNA"/>
</dbReference>
<sequence length="331" mass="36019">MSRTDPIDVDAAAEALYGLPPAEFVAARDEWVAAAREDGDRRAARAIGRLRRPTQAAWLANLLARDRAEQLEGLLGIAESLSEAQRSLDGAALRTLSAQRHKIVAAMAREARRLARQRGHSVTEATERDLRGILEAALADPGIAAEVRSGRLTRTVSYSGFGPEIEPDAAPRPADRPSPITPVRGRAGAAAEPADEADRAEDEQAEDERAERERAERERAERERAERERRACEIAAAERDLEQALEAAAEAEQQLEADRAESADAEREHALARSRVDELAAALEHARVEERAAAETKRAAADAERESARAARTAATALSFARTRLRNLSEA</sequence>
<gene>
    <name evidence="2" type="ORF">HF519_21350</name>
</gene>
<evidence type="ECO:0000313" key="2">
    <source>
        <dbReference type="EMBL" id="NMH94076.1"/>
    </source>
</evidence>
<feature type="compositionally biased region" description="Low complexity" evidence="1">
    <location>
        <begin position="244"/>
        <end position="254"/>
    </location>
</feature>
<feature type="region of interest" description="Disordered" evidence="1">
    <location>
        <begin position="157"/>
        <end position="229"/>
    </location>
</feature>
<feature type="compositionally biased region" description="Acidic residues" evidence="1">
    <location>
        <begin position="193"/>
        <end position="206"/>
    </location>
</feature>
<keyword evidence="3" id="KW-1185">Reference proteome</keyword>
<feature type="compositionally biased region" description="Basic and acidic residues" evidence="1">
    <location>
        <begin position="256"/>
        <end position="272"/>
    </location>
</feature>
<comment type="caution">
    <text evidence="2">The sequence shown here is derived from an EMBL/GenBank/DDBJ whole genome shotgun (WGS) entry which is preliminary data.</text>
</comment>
<proteinExistence type="predicted"/>